<feature type="signal peptide" evidence="5">
    <location>
        <begin position="1"/>
        <end position="16"/>
    </location>
</feature>
<evidence type="ECO:0000256" key="5">
    <source>
        <dbReference type="SAM" id="SignalP"/>
    </source>
</evidence>
<dbReference type="PROSITE" id="PS50089">
    <property type="entry name" value="ZF_RING_2"/>
    <property type="match status" value="1"/>
</dbReference>
<evidence type="ECO:0000259" key="6">
    <source>
        <dbReference type="PROSITE" id="PS50089"/>
    </source>
</evidence>
<protein>
    <recommendedName>
        <fullName evidence="6">RING-type domain-containing protein</fullName>
    </recommendedName>
</protein>
<dbReference type="AlphaFoldDB" id="A0A482XC05"/>
<evidence type="ECO:0000256" key="4">
    <source>
        <dbReference type="SAM" id="MobiDB-lite"/>
    </source>
</evidence>
<dbReference type="EMBL" id="QKKF02012754">
    <property type="protein sequence ID" value="RZF43286.1"/>
    <property type="molecule type" value="Genomic_DNA"/>
</dbReference>
<dbReference type="STRING" id="195883.A0A482XC05"/>
<accession>A0A482XC05</accession>
<proteinExistence type="predicted"/>
<feature type="region of interest" description="Disordered" evidence="4">
    <location>
        <begin position="153"/>
        <end position="193"/>
    </location>
</feature>
<dbReference type="SUPFAM" id="SSF57850">
    <property type="entry name" value="RING/U-box"/>
    <property type="match status" value="1"/>
</dbReference>
<dbReference type="OrthoDB" id="6381204at2759"/>
<evidence type="ECO:0000256" key="3">
    <source>
        <dbReference type="PROSITE-ProRule" id="PRU00175"/>
    </source>
</evidence>
<dbReference type="InterPro" id="IPR013083">
    <property type="entry name" value="Znf_RING/FYVE/PHD"/>
</dbReference>
<dbReference type="Gene3D" id="3.30.40.10">
    <property type="entry name" value="Zinc/RING finger domain, C3HC4 (zinc finger)"/>
    <property type="match status" value="1"/>
</dbReference>
<feature type="compositionally biased region" description="Low complexity" evidence="4">
    <location>
        <begin position="153"/>
        <end position="166"/>
    </location>
</feature>
<dbReference type="InterPro" id="IPR001841">
    <property type="entry name" value="Znf_RING"/>
</dbReference>
<feature type="compositionally biased region" description="Polar residues" evidence="4">
    <location>
        <begin position="183"/>
        <end position="193"/>
    </location>
</feature>
<dbReference type="Proteomes" id="UP000291343">
    <property type="component" value="Unassembled WGS sequence"/>
</dbReference>
<dbReference type="GO" id="GO:0008270">
    <property type="term" value="F:zinc ion binding"/>
    <property type="evidence" value="ECO:0007669"/>
    <property type="project" value="UniProtKB-KW"/>
</dbReference>
<evidence type="ECO:0000313" key="8">
    <source>
        <dbReference type="Proteomes" id="UP000291343"/>
    </source>
</evidence>
<reference evidence="7 8" key="1">
    <citation type="journal article" date="2017" name="Gigascience">
        <title>Genome sequence of the small brown planthopper, Laodelphax striatellus.</title>
        <authorList>
            <person name="Zhu J."/>
            <person name="Jiang F."/>
            <person name="Wang X."/>
            <person name="Yang P."/>
            <person name="Bao Y."/>
            <person name="Zhao W."/>
            <person name="Wang W."/>
            <person name="Lu H."/>
            <person name="Wang Q."/>
            <person name="Cui N."/>
            <person name="Li J."/>
            <person name="Chen X."/>
            <person name="Luo L."/>
            <person name="Yu J."/>
            <person name="Kang L."/>
            <person name="Cui F."/>
        </authorList>
    </citation>
    <scope>NUCLEOTIDE SEQUENCE [LARGE SCALE GENOMIC DNA]</scope>
    <source>
        <strain evidence="7">Lst14</strain>
    </source>
</reference>
<keyword evidence="5" id="KW-0732">Signal</keyword>
<comment type="caution">
    <text evidence="7">The sequence shown here is derived from an EMBL/GenBank/DDBJ whole genome shotgun (WGS) entry which is preliminary data.</text>
</comment>
<feature type="compositionally biased region" description="Low complexity" evidence="4">
    <location>
        <begin position="257"/>
        <end position="284"/>
    </location>
</feature>
<keyword evidence="1 3" id="KW-0479">Metal-binding</keyword>
<gene>
    <name evidence="7" type="ORF">LSTR_LSTR001547</name>
</gene>
<organism evidence="7 8">
    <name type="scientific">Laodelphax striatellus</name>
    <name type="common">Small brown planthopper</name>
    <name type="synonym">Delphax striatella</name>
    <dbReference type="NCBI Taxonomy" id="195883"/>
    <lineage>
        <taxon>Eukaryota</taxon>
        <taxon>Metazoa</taxon>
        <taxon>Ecdysozoa</taxon>
        <taxon>Arthropoda</taxon>
        <taxon>Hexapoda</taxon>
        <taxon>Insecta</taxon>
        <taxon>Pterygota</taxon>
        <taxon>Neoptera</taxon>
        <taxon>Paraneoptera</taxon>
        <taxon>Hemiptera</taxon>
        <taxon>Auchenorrhyncha</taxon>
        <taxon>Fulgoroidea</taxon>
        <taxon>Delphacidae</taxon>
        <taxon>Criomorphinae</taxon>
        <taxon>Laodelphax</taxon>
    </lineage>
</organism>
<keyword evidence="8" id="KW-1185">Reference proteome</keyword>
<dbReference type="InParanoid" id="A0A482XC05"/>
<dbReference type="Pfam" id="PF13920">
    <property type="entry name" value="zf-C3HC4_3"/>
    <property type="match status" value="1"/>
</dbReference>
<keyword evidence="2" id="KW-0862">Zinc</keyword>
<feature type="chain" id="PRO_5019800285" description="RING-type domain-containing protein" evidence="5">
    <location>
        <begin position="17"/>
        <end position="429"/>
    </location>
</feature>
<evidence type="ECO:0000256" key="2">
    <source>
        <dbReference type="ARBA" id="ARBA00022833"/>
    </source>
</evidence>
<feature type="domain" description="RING-type" evidence="6">
    <location>
        <begin position="55"/>
        <end position="101"/>
    </location>
</feature>
<feature type="compositionally biased region" description="Low complexity" evidence="4">
    <location>
        <begin position="324"/>
        <end position="336"/>
    </location>
</feature>
<feature type="compositionally biased region" description="Basic and acidic residues" evidence="4">
    <location>
        <begin position="341"/>
        <end position="429"/>
    </location>
</feature>
<evidence type="ECO:0000256" key="1">
    <source>
        <dbReference type="ARBA" id="ARBA00022771"/>
    </source>
</evidence>
<evidence type="ECO:0000313" key="7">
    <source>
        <dbReference type="EMBL" id="RZF43286.1"/>
    </source>
</evidence>
<keyword evidence="1 3" id="KW-0863">Zinc-finger</keyword>
<name>A0A482XC05_LAOST</name>
<feature type="region of interest" description="Disordered" evidence="4">
    <location>
        <begin position="256"/>
        <end position="429"/>
    </location>
</feature>
<sequence length="429" mass="47841">MLLACFSHLFIPLQKASWSLLRSQWHNNSSWLLDKLLTKLDENEYPVATSQEDECVICVNAKATMQTSPCGHRVVCRKCFVKTIQMAVSQRLLPLRCVICRAKILRLKHTSSAWLVPPSASHYSFSSSATSAHSVPNSESLYSMTSGSSSFSGVSTVSSATNSSAGSGIGLDKNFRSKMQYPRQPTSGAFRRSQTQAMKYRLQEYKEPLRPDCQEKVPNRLPPIQEFQREFRAGKERSASTSTRIRCAQKIVTQLETSAHPSNSSYSSSNNHSSSASTSSSSNYFRSALKTPNKDLDKKKRNVEIVATKKNANSNEVKKKDDSSTSASSSCNGSNNIKTSDNNKKKAADEPVKVIIEEKGNKKSVDKRDKKEEKKENKKDSKDDAKSKEKKELTKAEKKELKKEAKAEKKAAKKEAKNESKKDKSEKKD</sequence>